<evidence type="ECO:0000313" key="3">
    <source>
        <dbReference type="Proteomes" id="UP000318081"/>
    </source>
</evidence>
<evidence type="ECO:0000256" key="1">
    <source>
        <dbReference type="SAM" id="MobiDB-lite"/>
    </source>
</evidence>
<organism evidence="2 3">
    <name type="scientific">Stieleria magnilauensis</name>
    <dbReference type="NCBI Taxonomy" id="2527963"/>
    <lineage>
        <taxon>Bacteria</taxon>
        <taxon>Pseudomonadati</taxon>
        <taxon>Planctomycetota</taxon>
        <taxon>Planctomycetia</taxon>
        <taxon>Pirellulales</taxon>
        <taxon>Pirellulaceae</taxon>
        <taxon>Stieleria</taxon>
    </lineage>
</organism>
<evidence type="ECO:0000313" key="2">
    <source>
        <dbReference type="EMBL" id="QDV88773.1"/>
    </source>
</evidence>
<keyword evidence="3" id="KW-1185">Reference proteome</keyword>
<feature type="compositionally biased region" description="Polar residues" evidence="1">
    <location>
        <begin position="9"/>
        <end position="24"/>
    </location>
</feature>
<protein>
    <submittedName>
        <fullName evidence="2">Uncharacterized protein</fullName>
    </submittedName>
</protein>
<feature type="region of interest" description="Disordered" evidence="1">
    <location>
        <begin position="1"/>
        <end position="33"/>
    </location>
</feature>
<name>A0ABX5Y3A6_9BACT</name>
<sequence>MPPHRVRRSTIQTESNSIQFNGTRNRVREKDYHHQKRRLAYHGSRDGYLARCVQDALLRRLANLVLAVC</sequence>
<gene>
    <name evidence="2" type="ORF">TBK1r_78080</name>
</gene>
<reference evidence="2 3" key="1">
    <citation type="submission" date="2019-02" db="EMBL/GenBank/DDBJ databases">
        <title>Deep-cultivation of Planctomycetes and their phenomic and genomic characterization uncovers novel biology.</title>
        <authorList>
            <person name="Wiegand S."/>
            <person name="Jogler M."/>
            <person name="Boedeker C."/>
            <person name="Pinto D."/>
            <person name="Vollmers J."/>
            <person name="Rivas-Marin E."/>
            <person name="Kohn T."/>
            <person name="Peeters S.H."/>
            <person name="Heuer A."/>
            <person name="Rast P."/>
            <person name="Oberbeckmann S."/>
            <person name="Bunk B."/>
            <person name="Jeske O."/>
            <person name="Meyerdierks A."/>
            <person name="Storesund J.E."/>
            <person name="Kallscheuer N."/>
            <person name="Luecker S."/>
            <person name="Lage O.M."/>
            <person name="Pohl T."/>
            <person name="Merkel B.J."/>
            <person name="Hornburger P."/>
            <person name="Mueller R.-W."/>
            <person name="Bruemmer F."/>
            <person name="Labrenz M."/>
            <person name="Spormann A.M."/>
            <person name="Op den Camp H."/>
            <person name="Overmann J."/>
            <person name="Amann R."/>
            <person name="Jetten M.S.M."/>
            <person name="Mascher T."/>
            <person name="Medema M.H."/>
            <person name="Devos D.P."/>
            <person name="Kaster A.-K."/>
            <person name="Ovreas L."/>
            <person name="Rohde M."/>
            <person name="Galperin M.Y."/>
            <person name="Jogler C."/>
        </authorList>
    </citation>
    <scope>NUCLEOTIDE SEQUENCE [LARGE SCALE GENOMIC DNA]</scope>
    <source>
        <strain evidence="2 3">TBK1r</strain>
    </source>
</reference>
<accession>A0ABX5Y3A6</accession>
<dbReference type="Proteomes" id="UP000318081">
    <property type="component" value="Chromosome"/>
</dbReference>
<dbReference type="EMBL" id="CP036432">
    <property type="protein sequence ID" value="QDV88773.1"/>
    <property type="molecule type" value="Genomic_DNA"/>
</dbReference>
<proteinExistence type="predicted"/>